<reference evidence="2 3" key="1">
    <citation type="submission" date="2013-04" db="EMBL/GenBank/DDBJ databases">
        <title>The Genome Sequence of Bacteroides massiliensis DSM 17679.</title>
        <authorList>
            <consortium name="The Broad Institute Genomics Platform"/>
            <person name="Earl A."/>
            <person name="Ward D."/>
            <person name="Feldgarden M."/>
            <person name="Gevers D."/>
            <person name="Martens E."/>
            <person name="Fenner L."/>
            <person name="Roux V."/>
            <person name="Mallet M.N."/>
            <person name="Raoult D."/>
            <person name="Walker B."/>
            <person name="Young S."/>
            <person name="Zeng Q."/>
            <person name="Gargeya S."/>
            <person name="Fitzgerald M."/>
            <person name="Haas B."/>
            <person name="Abouelleil A."/>
            <person name="Allen A.W."/>
            <person name="Alvarado L."/>
            <person name="Arachchi H.M."/>
            <person name="Berlin A.M."/>
            <person name="Chapman S.B."/>
            <person name="Gainer-Dewar J."/>
            <person name="Goldberg J."/>
            <person name="Griggs A."/>
            <person name="Gujja S."/>
            <person name="Hansen M."/>
            <person name="Howarth C."/>
            <person name="Imamovic A."/>
            <person name="Ireland A."/>
            <person name="Larimer J."/>
            <person name="McCowan C."/>
            <person name="Murphy C."/>
            <person name="Pearson M."/>
            <person name="Poon T.W."/>
            <person name="Priest M."/>
            <person name="Roberts A."/>
            <person name="Saif S."/>
            <person name="Shea T."/>
            <person name="Sisk P."/>
            <person name="Sykes S."/>
            <person name="Wortman J."/>
            <person name="Nusbaum C."/>
            <person name="Birren B."/>
        </authorList>
    </citation>
    <scope>NUCLEOTIDE SEQUENCE [LARGE SCALE GENOMIC DNA]</scope>
    <source>
        <strain evidence="3">B84634 / Timone 84634 / DSM 17679 / JCM 13223</strain>
    </source>
</reference>
<sequence>MKRYLLFLLLLSKTLFGYAQQLPDWVLSPPARTHTYYYRVSQGTGLTEEEAGRKAFVMAIMESAFAIGIPVDVKKLEKLQGDSLLMETSRYVKIPINKVCQCTESLVTRRGYRVYVLCQVANDVHTLPAFKSFNCITNKEE</sequence>
<dbReference type="AlphaFoldDB" id="U6RNK4"/>
<name>U6RNK4_9BACT</name>
<evidence type="ECO:0000256" key="1">
    <source>
        <dbReference type="SAM" id="SignalP"/>
    </source>
</evidence>
<evidence type="ECO:0000313" key="2">
    <source>
        <dbReference type="EMBL" id="EOA57617.1"/>
    </source>
</evidence>
<organism evidence="2 3">
    <name type="scientific">Phocaeicola massiliensis B84634 = Timone 84634 = DSM 17679 = JCM 13223</name>
    <dbReference type="NCBI Taxonomy" id="1121098"/>
    <lineage>
        <taxon>Bacteria</taxon>
        <taxon>Pseudomonadati</taxon>
        <taxon>Bacteroidota</taxon>
        <taxon>Bacteroidia</taxon>
        <taxon>Bacteroidales</taxon>
        <taxon>Bacteroidaceae</taxon>
        <taxon>Phocaeicola</taxon>
    </lineage>
</organism>
<dbReference type="OrthoDB" id="1092868at2"/>
<evidence type="ECO:0000313" key="3">
    <source>
        <dbReference type="Proteomes" id="UP000017831"/>
    </source>
</evidence>
<dbReference type="STRING" id="1121098.HMPREF1534_00679"/>
<evidence type="ECO:0008006" key="4">
    <source>
        <dbReference type="Google" id="ProtNLM"/>
    </source>
</evidence>
<feature type="signal peptide" evidence="1">
    <location>
        <begin position="1"/>
        <end position="19"/>
    </location>
</feature>
<proteinExistence type="predicted"/>
<dbReference type="RefSeq" id="WP_005937103.1">
    <property type="nucleotide sequence ID" value="NZ_KB890333.1"/>
</dbReference>
<dbReference type="GeneID" id="60063270"/>
<dbReference type="PATRIC" id="fig|1121098.3.peg.695"/>
<keyword evidence="3" id="KW-1185">Reference proteome</keyword>
<dbReference type="HOGENOM" id="CLU_1821535_0_0_10"/>
<keyword evidence="1" id="KW-0732">Signal</keyword>
<gene>
    <name evidence="2" type="ORF">HMPREF1534_00679</name>
</gene>
<protein>
    <recommendedName>
        <fullName evidence="4">DUF4468 domain-containing protein</fullName>
    </recommendedName>
</protein>
<dbReference type="Proteomes" id="UP000017831">
    <property type="component" value="Unassembled WGS sequence"/>
</dbReference>
<dbReference type="EMBL" id="AQHY01000008">
    <property type="protein sequence ID" value="EOA57617.1"/>
    <property type="molecule type" value="Genomic_DNA"/>
</dbReference>
<accession>U6RNK4</accession>
<comment type="caution">
    <text evidence="2">The sequence shown here is derived from an EMBL/GenBank/DDBJ whole genome shotgun (WGS) entry which is preliminary data.</text>
</comment>
<feature type="chain" id="PRO_5004680253" description="DUF4468 domain-containing protein" evidence="1">
    <location>
        <begin position="20"/>
        <end position="141"/>
    </location>
</feature>